<reference evidence="2" key="1">
    <citation type="journal article" date="2014" name="Int. J. Syst. Evol. Microbiol.">
        <title>Complete genome sequence of Corynebacterium casei LMG S-19264T (=DSM 44701T), isolated from a smear-ripened cheese.</title>
        <authorList>
            <consortium name="US DOE Joint Genome Institute (JGI-PGF)"/>
            <person name="Walter F."/>
            <person name="Albersmeier A."/>
            <person name="Kalinowski J."/>
            <person name="Ruckert C."/>
        </authorList>
    </citation>
    <scope>NUCLEOTIDE SEQUENCE</scope>
    <source>
        <strain evidence="2">JCM 4633</strain>
    </source>
</reference>
<reference evidence="2" key="2">
    <citation type="submission" date="2020-09" db="EMBL/GenBank/DDBJ databases">
        <authorList>
            <person name="Sun Q."/>
            <person name="Ohkuma M."/>
        </authorList>
    </citation>
    <scope>NUCLEOTIDE SEQUENCE</scope>
    <source>
        <strain evidence="2">JCM 4633</strain>
    </source>
</reference>
<dbReference type="AlphaFoldDB" id="A0A918WK89"/>
<gene>
    <name evidence="2" type="ORF">GCM10010507_27940</name>
</gene>
<accession>A0A918WK89</accession>
<protein>
    <submittedName>
        <fullName evidence="2">Uncharacterized protein</fullName>
    </submittedName>
</protein>
<sequence>MVGTNAKAVGQYTDRGKAPGAEKGSKKAGTPSGVPAFEKRRSDEQRHRAVRG</sequence>
<feature type="region of interest" description="Disordered" evidence="1">
    <location>
        <begin position="1"/>
        <end position="52"/>
    </location>
</feature>
<evidence type="ECO:0000313" key="3">
    <source>
        <dbReference type="Proteomes" id="UP000646244"/>
    </source>
</evidence>
<dbReference type="Proteomes" id="UP000646244">
    <property type="component" value="Unassembled WGS sequence"/>
</dbReference>
<name>A0A918WK89_STRCJ</name>
<evidence type="ECO:0000313" key="2">
    <source>
        <dbReference type="EMBL" id="GHC50545.1"/>
    </source>
</evidence>
<organism evidence="2 3">
    <name type="scientific">Streptomyces cinnamoneus</name>
    <name type="common">Streptoverticillium cinnamoneum</name>
    <dbReference type="NCBI Taxonomy" id="53446"/>
    <lineage>
        <taxon>Bacteria</taxon>
        <taxon>Bacillati</taxon>
        <taxon>Actinomycetota</taxon>
        <taxon>Actinomycetes</taxon>
        <taxon>Kitasatosporales</taxon>
        <taxon>Streptomycetaceae</taxon>
        <taxon>Streptomyces</taxon>
        <taxon>Streptomyces cinnamoneus group</taxon>
    </lineage>
</organism>
<feature type="compositionally biased region" description="Basic and acidic residues" evidence="1">
    <location>
        <begin position="37"/>
        <end position="52"/>
    </location>
</feature>
<proteinExistence type="predicted"/>
<comment type="caution">
    <text evidence="2">The sequence shown here is derived from an EMBL/GenBank/DDBJ whole genome shotgun (WGS) entry which is preliminary data.</text>
</comment>
<evidence type="ECO:0000256" key="1">
    <source>
        <dbReference type="SAM" id="MobiDB-lite"/>
    </source>
</evidence>
<dbReference type="EMBL" id="BMVB01000008">
    <property type="protein sequence ID" value="GHC50545.1"/>
    <property type="molecule type" value="Genomic_DNA"/>
</dbReference>